<dbReference type="Proteomes" id="UP001163603">
    <property type="component" value="Chromosome 14"/>
</dbReference>
<comment type="caution">
    <text evidence="1">The sequence shown here is derived from an EMBL/GenBank/DDBJ whole genome shotgun (WGS) entry which is preliminary data.</text>
</comment>
<protein>
    <submittedName>
        <fullName evidence="1">Uncharacterized protein</fullName>
    </submittedName>
</protein>
<reference evidence="2" key="1">
    <citation type="journal article" date="2023" name="G3 (Bethesda)">
        <title>Genome assembly and association tests identify interacting loci associated with vigor, precocity, and sex in interspecific pistachio rootstocks.</title>
        <authorList>
            <person name="Palmer W."/>
            <person name="Jacygrad E."/>
            <person name="Sagayaradj S."/>
            <person name="Cavanaugh K."/>
            <person name="Han R."/>
            <person name="Bertier L."/>
            <person name="Beede B."/>
            <person name="Kafkas S."/>
            <person name="Golino D."/>
            <person name="Preece J."/>
            <person name="Michelmore R."/>
        </authorList>
    </citation>
    <scope>NUCLEOTIDE SEQUENCE [LARGE SCALE GENOMIC DNA]</scope>
</reference>
<keyword evidence="2" id="KW-1185">Reference proteome</keyword>
<sequence length="374" mass="42783">MQHALMEMSRSIQCYYCRQRVSPRNSNERLVVCPGCNLEIKVERSNIFDNSSTANEAYGQVKGFCPTKSLQYMNFMRKRTETSPKRTSLNSKPSPLQRSPPTRPKKRAVLCGVSYKETKYKLKGTINDVKNMRDLLITKFGYQSEGILVLTEDEEEEHHPTKKNIEKALKWLVKDCEKGESLVFYFSGHGLRQPDFNGDEIDGFDETICPVDFMKEGMILDNYINTTIVKPLIQGVTLHAIVDACHSGTILDLVYIYNRKTRKWEENIPPSGVNKATNGGLAISLSACEDDQAFTRKTMNGVLTFILIDIVKKYPGLTYEDLLDLIQETIDEVNSSRCLISSNFFKKFFNNRITQRVQLSSSEIFNVSKRTFRL</sequence>
<gene>
    <name evidence="1" type="ORF">Pint_32879</name>
</gene>
<organism evidence="1 2">
    <name type="scientific">Pistacia integerrima</name>
    <dbReference type="NCBI Taxonomy" id="434235"/>
    <lineage>
        <taxon>Eukaryota</taxon>
        <taxon>Viridiplantae</taxon>
        <taxon>Streptophyta</taxon>
        <taxon>Embryophyta</taxon>
        <taxon>Tracheophyta</taxon>
        <taxon>Spermatophyta</taxon>
        <taxon>Magnoliopsida</taxon>
        <taxon>eudicotyledons</taxon>
        <taxon>Gunneridae</taxon>
        <taxon>Pentapetalae</taxon>
        <taxon>rosids</taxon>
        <taxon>malvids</taxon>
        <taxon>Sapindales</taxon>
        <taxon>Anacardiaceae</taxon>
        <taxon>Pistacia</taxon>
    </lineage>
</organism>
<evidence type="ECO:0000313" key="1">
    <source>
        <dbReference type="EMBL" id="KAJ0010873.1"/>
    </source>
</evidence>
<name>A0ACC0X7Y3_9ROSI</name>
<dbReference type="EMBL" id="CM047749">
    <property type="protein sequence ID" value="KAJ0010873.1"/>
    <property type="molecule type" value="Genomic_DNA"/>
</dbReference>
<accession>A0ACC0X7Y3</accession>
<proteinExistence type="predicted"/>
<evidence type="ECO:0000313" key="2">
    <source>
        <dbReference type="Proteomes" id="UP001163603"/>
    </source>
</evidence>